<keyword evidence="4 6" id="KW-0472">Membrane</keyword>
<comment type="subcellular location">
    <subcellularLocation>
        <location evidence="1">Membrane</location>
    </subcellularLocation>
</comment>
<evidence type="ECO:0000256" key="4">
    <source>
        <dbReference type="ARBA" id="ARBA00023136"/>
    </source>
</evidence>
<dbReference type="InterPro" id="IPR023408">
    <property type="entry name" value="MscS_beta-dom_sf"/>
</dbReference>
<dbReference type="InterPro" id="IPR006685">
    <property type="entry name" value="MscS_channel_2nd"/>
</dbReference>
<evidence type="ECO:0000259" key="7">
    <source>
        <dbReference type="Pfam" id="PF00924"/>
    </source>
</evidence>
<dbReference type="GO" id="GO:0016020">
    <property type="term" value="C:membrane"/>
    <property type="evidence" value="ECO:0007669"/>
    <property type="project" value="UniProtKB-SubCell"/>
</dbReference>
<feature type="transmembrane region" description="Helical" evidence="6">
    <location>
        <begin position="227"/>
        <end position="245"/>
    </location>
</feature>
<gene>
    <name evidence="8" type="primary">PLEST005359</name>
    <name evidence="8" type="ORF">PLESTB_001496300</name>
</gene>
<protein>
    <recommendedName>
        <fullName evidence="7">Mechanosensitive ion channel MscS domain-containing protein</fullName>
    </recommendedName>
</protein>
<dbReference type="Pfam" id="PF00924">
    <property type="entry name" value="MS_channel_2nd"/>
    <property type="match status" value="1"/>
</dbReference>
<dbReference type="SUPFAM" id="SSF50182">
    <property type="entry name" value="Sm-like ribonucleoproteins"/>
    <property type="match status" value="1"/>
</dbReference>
<accession>A0A9W6F8F6</accession>
<organism evidence="8 9">
    <name type="scientific">Pleodorina starrii</name>
    <dbReference type="NCBI Taxonomy" id="330485"/>
    <lineage>
        <taxon>Eukaryota</taxon>
        <taxon>Viridiplantae</taxon>
        <taxon>Chlorophyta</taxon>
        <taxon>core chlorophytes</taxon>
        <taxon>Chlorophyceae</taxon>
        <taxon>CS clade</taxon>
        <taxon>Chlamydomonadales</taxon>
        <taxon>Volvocaceae</taxon>
        <taxon>Pleodorina</taxon>
    </lineage>
</organism>
<feature type="transmembrane region" description="Helical" evidence="6">
    <location>
        <begin position="279"/>
        <end position="296"/>
    </location>
</feature>
<dbReference type="GO" id="GO:0055085">
    <property type="term" value="P:transmembrane transport"/>
    <property type="evidence" value="ECO:0007669"/>
    <property type="project" value="InterPro"/>
</dbReference>
<keyword evidence="9" id="KW-1185">Reference proteome</keyword>
<keyword evidence="2 6" id="KW-0812">Transmembrane</keyword>
<evidence type="ECO:0000256" key="6">
    <source>
        <dbReference type="SAM" id="Phobius"/>
    </source>
</evidence>
<dbReference type="Proteomes" id="UP001165080">
    <property type="component" value="Unassembled WGS sequence"/>
</dbReference>
<evidence type="ECO:0000256" key="5">
    <source>
        <dbReference type="SAM" id="MobiDB-lite"/>
    </source>
</evidence>
<evidence type="ECO:0000313" key="9">
    <source>
        <dbReference type="Proteomes" id="UP001165080"/>
    </source>
</evidence>
<dbReference type="PANTHER" id="PTHR30566">
    <property type="entry name" value="YNAI-RELATED MECHANOSENSITIVE ION CHANNEL"/>
    <property type="match status" value="1"/>
</dbReference>
<comment type="caution">
    <text evidence="8">The sequence shown here is derived from an EMBL/GenBank/DDBJ whole genome shotgun (WGS) entry which is preliminary data.</text>
</comment>
<name>A0A9W6F8F6_9CHLO</name>
<feature type="region of interest" description="Disordered" evidence="5">
    <location>
        <begin position="504"/>
        <end position="540"/>
    </location>
</feature>
<dbReference type="PANTHER" id="PTHR30566:SF5">
    <property type="entry name" value="MECHANOSENSITIVE ION CHANNEL PROTEIN 1, MITOCHONDRIAL-RELATED"/>
    <property type="match status" value="1"/>
</dbReference>
<reference evidence="8 9" key="1">
    <citation type="journal article" date="2023" name="Commun. Biol.">
        <title>Reorganization of the ancestral sex-determining regions during the evolution of trioecy in Pleodorina starrii.</title>
        <authorList>
            <person name="Takahashi K."/>
            <person name="Suzuki S."/>
            <person name="Kawai-Toyooka H."/>
            <person name="Yamamoto K."/>
            <person name="Hamaji T."/>
            <person name="Ootsuki R."/>
            <person name="Yamaguchi H."/>
            <person name="Kawachi M."/>
            <person name="Higashiyama T."/>
            <person name="Nozaki H."/>
        </authorList>
    </citation>
    <scope>NUCLEOTIDE SEQUENCE [LARGE SCALE GENOMIC DNA]</scope>
    <source>
        <strain evidence="8 9">NIES-4479</strain>
    </source>
</reference>
<dbReference type="EMBL" id="BRXU01000028">
    <property type="protein sequence ID" value="GLC59521.1"/>
    <property type="molecule type" value="Genomic_DNA"/>
</dbReference>
<evidence type="ECO:0000256" key="2">
    <source>
        <dbReference type="ARBA" id="ARBA00022692"/>
    </source>
</evidence>
<dbReference type="InterPro" id="IPR010920">
    <property type="entry name" value="LSM_dom_sf"/>
</dbReference>
<dbReference type="AlphaFoldDB" id="A0A9W6F8F6"/>
<sequence length="583" mass="61457">MADCGNRPSLRMLRNTLTQNSKLRCPAHLPLSSKPLAQSRRINGRCRASPTDPGVAASRQHLHAPVLLPLDGQTVPPDPTVIALEQPATAALTYALREILLHVALPLLALWLLQRWLGHIEKRTQEEAEEGSGVAGGRGAAATLPLFRQLGHLLPVAATAPSRTALVLLTATHVARSVANIVQGLAERALLAAGGPAPDDLHRLLERDHAGRVLHSFKAALIRLDQGLIVFYQVALVVFGCWAVLSWKDVAVGRFLAHRQETSQGRLELERVLTPLNTFATWAIVAVAGVLVVQLLGVDVRPLLLVTGWSSVVAGLASQQLLTNAVSGVQMYLDRPFQVGDTISVMSGITSYVGEVVEVAALRTHLALEDGSTVAIPNRALTDMIITNRSRNSRRLNRPPWYHSRAPLSMQLRLRLRPGDYGGALAGELDELRGLVVGSGAVEEEGPLAPRLEVLGYSDRGVEVMVRCRLRNPAKLASSAASGDLAAATLPLALQLAGGGGHVGPSGGANGSGGVSAPAHGGNGTGRAEEPGPAASVSSRGGGGSLCALAGSSRDDALRLLRQQLLLALGPWLHARNGTLMVE</sequence>
<feature type="compositionally biased region" description="Gly residues" evidence="5">
    <location>
        <begin position="504"/>
        <end position="514"/>
    </location>
</feature>
<keyword evidence="3 6" id="KW-1133">Transmembrane helix</keyword>
<dbReference type="Gene3D" id="1.10.287.1260">
    <property type="match status" value="1"/>
</dbReference>
<proteinExistence type="predicted"/>
<evidence type="ECO:0000313" key="8">
    <source>
        <dbReference type="EMBL" id="GLC59521.1"/>
    </source>
</evidence>
<feature type="domain" description="Mechanosensitive ion channel MscS" evidence="7">
    <location>
        <begin position="321"/>
        <end position="391"/>
    </location>
</feature>
<evidence type="ECO:0000256" key="1">
    <source>
        <dbReference type="ARBA" id="ARBA00004370"/>
    </source>
</evidence>
<dbReference type="Gene3D" id="2.30.30.60">
    <property type="match status" value="1"/>
</dbReference>
<evidence type="ECO:0000256" key="3">
    <source>
        <dbReference type="ARBA" id="ARBA00022989"/>
    </source>
</evidence>